<evidence type="ECO:0000256" key="2">
    <source>
        <dbReference type="ARBA" id="ARBA00004922"/>
    </source>
</evidence>
<name>A0ABD6E6W8_9BILA</name>
<evidence type="ECO:0000256" key="15">
    <source>
        <dbReference type="ARBA" id="ARBA00041712"/>
    </source>
</evidence>
<evidence type="ECO:0000256" key="17">
    <source>
        <dbReference type="RuleBase" id="RU368119"/>
    </source>
</evidence>
<evidence type="ECO:0000256" key="11">
    <source>
        <dbReference type="ARBA" id="ARBA00023136"/>
    </source>
</evidence>
<keyword evidence="5" id="KW-0808">Transferase</keyword>
<evidence type="ECO:0000256" key="14">
    <source>
        <dbReference type="ARBA" id="ARBA00038949"/>
    </source>
</evidence>
<comment type="caution">
    <text evidence="18">The sequence shown here is derived from an EMBL/GenBank/DDBJ whole genome shotgun (WGS) entry which is preliminary data.</text>
</comment>
<dbReference type="InterPro" id="IPR029044">
    <property type="entry name" value="Nucleotide-diphossugar_trans"/>
</dbReference>
<dbReference type="Gene3D" id="3.10.180.20">
    <property type="entry name" value="N-Acetylglucosaminyltransferase I, Domain 2"/>
    <property type="match status" value="1"/>
</dbReference>
<feature type="transmembrane region" description="Helical" evidence="17">
    <location>
        <begin position="63"/>
        <end position="81"/>
    </location>
</feature>
<dbReference type="GO" id="GO:0000139">
    <property type="term" value="C:Golgi membrane"/>
    <property type="evidence" value="ECO:0007669"/>
    <property type="project" value="UniProtKB-SubCell"/>
</dbReference>
<keyword evidence="19" id="KW-1185">Reference proteome</keyword>
<evidence type="ECO:0000256" key="3">
    <source>
        <dbReference type="ARBA" id="ARBA00006492"/>
    </source>
</evidence>
<dbReference type="InterPro" id="IPR052261">
    <property type="entry name" value="Glycosyltransferase_13"/>
</dbReference>
<organism evidence="18 19">
    <name type="scientific">Gnathostoma spinigerum</name>
    <dbReference type="NCBI Taxonomy" id="75299"/>
    <lineage>
        <taxon>Eukaryota</taxon>
        <taxon>Metazoa</taxon>
        <taxon>Ecdysozoa</taxon>
        <taxon>Nematoda</taxon>
        <taxon>Chromadorea</taxon>
        <taxon>Rhabditida</taxon>
        <taxon>Spirurina</taxon>
        <taxon>Gnathostomatomorpha</taxon>
        <taxon>Gnathostomatoidea</taxon>
        <taxon>Gnathostomatidae</taxon>
        <taxon>Gnathostoma</taxon>
    </lineage>
</organism>
<keyword evidence="11 17" id="KW-0472">Membrane</keyword>
<dbReference type="PANTHER" id="PTHR10468:SF3">
    <property type="entry name" value="ALPHA-1,3-MANNOSYL-GLYCOPROTEIN 2-BETA-N-ACETYLGLUCOSAMINYLTRANSFERASE"/>
    <property type="match status" value="1"/>
</dbReference>
<keyword evidence="12 17" id="KW-0464">Manganese</keyword>
<dbReference type="AlphaFoldDB" id="A0ABD6E6W8"/>
<comment type="subcellular location">
    <subcellularLocation>
        <location evidence="1 17">Golgi apparatus membrane</location>
        <topology evidence="1 17">Single-pass type II membrane protein</topology>
    </subcellularLocation>
</comment>
<comment type="function">
    <text evidence="13 17">Initiates complex N-linked carbohydrate formation. Essential for the conversion of high-mannose to hybrid and complex N-glycans.</text>
</comment>
<dbReference type="GO" id="GO:0003827">
    <property type="term" value="F:alpha-1,3-mannosylglycoprotein 2-beta-N-acetylglucosaminyltransferase activity"/>
    <property type="evidence" value="ECO:0007669"/>
    <property type="project" value="UniProtKB-UniRule"/>
</dbReference>
<comment type="similarity">
    <text evidence="3 17">Belongs to the glycosyltransferase 13 family.</text>
</comment>
<evidence type="ECO:0000313" key="19">
    <source>
        <dbReference type="Proteomes" id="UP001608902"/>
    </source>
</evidence>
<gene>
    <name evidence="18" type="ORF">AB6A40_002554</name>
</gene>
<evidence type="ECO:0000256" key="16">
    <source>
        <dbReference type="ARBA" id="ARBA00049421"/>
    </source>
</evidence>
<evidence type="ECO:0000256" key="10">
    <source>
        <dbReference type="ARBA" id="ARBA00023034"/>
    </source>
</evidence>
<evidence type="ECO:0000256" key="12">
    <source>
        <dbReference type="ARBA" id="ARBA00023211"/>
    </source>
</evidence>
<dbReference type="EC" id="2.4.1.101" evidence="14 17"/>
<keyword evidence="8 17" id="KW-0735">Signal-anchor</keyword>
<keyword evidence="9 17" id="KW-1133">Transmembrane helix</keyword>
<dbReference type="EMBL" id="JBGFUD010001154">
    <property type="protein sequence ID" value="MFH4975845.1"/>
    <property type="molecule type" value="Genomic_DNA"/>
</dbReference>
<evidence type="ECO:0000313" key="18">
    <source>
        <dbReference type="EMBL" id="MFH4975845.1"/>
    </source>
</evidence>
<keyword evidence="7 17" id="KW-0479">Metal-binding</keyword>
<evidence type="ECO:0000256" key="1">
    <source>
        <dbReference type="ARBA" id="ARBA00004323"/>
    </source>
</evidence>
<evidence type="ECO:0000256" key="13">
    <source>
        <dbReference type="ARBA" id="ARBA00037706"/>
    </source>
</evidence>
<dbReference type="SUPFAM" id="SSF53448">
    <property type="entry name" value="Nucleotide-diphospho-sugar transferases"/>
    <property type="match status" value="1"/>
</dbReference>
<protein>
    <recommendedName>
        <fullName evidence="14 17">Alpha-1,3-mannosyl-glycoprotein 2-beta-N-acetylglucosaminyltransferase</fullName>
        <shortName evidence="17">GNT-I</shortName>
        <shortName evidence="17">GlcNAc-T I</shortName>
        <ecNumber evidence="14 17">2.4.1.101</ecNumber>
    </recommendedName>
    <alternativeName>
        <fullName evidence="15 17">N-glycosyl-oligosaccharide-glycoprotein N-acetylglucosaminyltransferase I</fullName>
    </alternativeName>
</protein>
<comment type="cofactor">
    <cofactor evidence="17">
        <name>Mn(2+)</name>
        <dbReference type="ChEBI" id="CHEBI:29035"/>
    </cofactor>
    <text evidence="17">The cofactor is mostly bound to the substrate.</text>
</comment>
<dbReference type="Gene3D" id="3.90.550.10">
    <property type="entry name" value="Spore Coat Polysaccharide Biosynthesis Protein SpsA, Chain A"/>
    <property type="match status" value="1"/>
</dbReference>
<keyword evidence="6 17" id="KW-0812">Transmembrane</keyword>
<sequence length="554" mass="64412">MTDNVESEFNEETRFVHTALLEQITTDHSDALIDTFFSFPLSSTMSISRIFTRFRRKICVTHAARQCFWLVLAVILFLLFHEQIIFIFSSNPSEETAANVQDELRRGKDYTLFRPIIREPSARKRTKHYFNNARSSNNISKTVDPNSRTAVLVMAANRAAAITNHLQQLIRLRPSIEEFPIVVSQDGAVSDVTDAIVPFINEKNRTYHLRHIDREKPIVSKAQLNYYFIAQHYKWALDIVFFQMNFTRVIITEDDLDIAQDFFSYFTATRHLLDEDPTIWCISAWNDNGGSNLTDQKRSSQLFRTDFFPGLGWMLKDDLWRELTVKWPQAYWDDWMREQATRKDRVCIRPEISRTSHNNDLAGKGSSGGLYKKYLASIHLPTEPIDFLQLDLSYLKKKDYDRLLLTELREAKPISLNDLTKGNIYPPNSINIFVYHTPREFRALGKATGLMLDIRSGMPRTAYYGIVSFRANGCQIHAISNATSLKENFFDQPSSHFYSDRWSQMTTYLEFRETYCTPKRFTGVCDPTNPEMLAWLKQKNLLKRLAGWGKMIVN</sequence>
<dbReference type="GO" id="GO:0030145">
    <property type="term" value="F:manganese ion binding"/>
    <property type="evidence" value="ECO:0007669"/>
    <property type="project" value="UniProtKB-UniRule"/>
</dbReference>
<dbReference type="PANTHER" id="PTHR10468">
    <property type="entry name" value="PROTEIN O-LINKED-MANNOSE BETA-1,2-N-ACETYLGLUCOSAMINYLTRANSFERASE 1/ALPHA-1,3-MANNOSYL-GLYCOPROTEIN 2-BETA-N-ACETYLGLUCOSAMINYLTRANSFERASE"/>
    <property type="match status" value="1"/>
</dbReference>
<evidence type="ECO:0000256" key="9">
    <source>
        <dbReference type="ARBA" id="ARBA00022989"/>
    </source>
</evidence>
<comment type="catalytic activity">
    <reaction evidence="16 17">
        <text>N(4)-(alpha-D-Man-(1-&gt;3)-[alpha-D-Man-(1-&gt;3)-[alpha-D-Man-(1-&gt;6)]-alpha-D-Man-(1-&gt;6)]-beta-D-Man-(1-&gt;4)-beta-D-GlcNAc-(1-&gt;4)-beta-D-GlcNAc)-L-asparaginyl-[protein] (N-glucan mannose isomer 5A1,2) + UDP-N-acetyl-alpha-D-glucosamine = N(4)-{beta-D-GlcNAc-(1-&gt;2)-alpha-D-Man-(1-&gt;3)-[alpha-D-Man-(1-&gt;3)-[alpha-D-Man-(1-&gt;6)]-alpha-D-Man-(1-&gt;6)]-beta-D-Man-(1-&gt;4)-beta-D-GlcNAc-(1-&gt;4)-beta-D-GlcNAc}-L-asparaginyl-[protein] + UDP + H(+)</text>
        <dbReference type="Rhea" id="RHEA:11456"/>
        <dbReference type="Rhea" id="RHEA-COMP:14367"/>
        <dbReference type="Rhea" id="RHEA-COMP:14368"/>
        <dbReference type="ChEBI" id="CHEBI:15378"/>
        <dbReference type="ChEBI" id="CHEBI:57705"/>
        <dbReference type="ChEBI" id="CHEBI:58223"/>
        <dbReference type="ChEBI" id="CHEBI:59087"/>
        <dbReference type="ChEBI" id="CHEBI:60625"/>
        <dbReference type="EC" id="2.4.1.101"/>
    </reaction>
</comment>
<dbReference type="Proteomes" id="UP001608902">
    <property type="component" value="Unassembled WGS sequence"/>
</dbReference>
<evidence type="ECO:0000256" key="7">
    <source>
        <dbReference type="ARBA" id="ARBA00022723"/>
    </source>
</evidence>
<comment type="pathway">
    <text evidence="2 17">Protein modification; protein glycosylation.</text>
</comment>
<evidence type="ECO:0000256" key="6">
    <source>
        <dbReference type="ARBA" id="ARBA00022692"/>
    </source>
</evidence>
<dbReference type="InterPro" id="IPR004139">
    <property type="entry name" value="Glyco_trans_13"/>
</dbReference>
<evidence type="ECO:0000256" key="8">
    <source>
        <dbReference type="ARBA" id="ARBA00022968"/>
    </source>
</evidence>
<dbReference type="FunFam" id="3.90.550.10:FF:000252">
    <property type="entry name" value="Protein O-linked-mannose beta-1,2-N-acetylglucosaminyltransferase 1"/>
    <property type="match status" value="1"/>
</dbReference>
<dbReference type="Pfam" id="PF03071">
    <property type="entry name" value="GNT-I"/>
    <property type="match status" value="1"/>
</dbReference>
<proteinExistence type="inferred from homology"/>
<accession>A0ABD6E6W8</accession>
<keyword evidence="10 17" id="KW-0333">Golgi apparatus</keyword>
<evidence type="ECO:0000256" key="4">
    <source>
        <dbReference type="ARBA" id="ARBA00022676"/>
    </source>
</evidence>
<evidence type="ECO:0000256" key="5">
    <source>
        <dbReference type="ARBA" id="ARBA00022679"/>
    </source>
</evidence>
<keyword evidence="4 17" id="KW-0328">Glycosyltransferase</keyword>
<reference evidence="18 19" key="1">
    <citation type="submission" date="2024-08" db="EMBL/GenBank/DDBJ databases">
        <title>Gnathostoma spinigerum genome.</title>
        <authorList>
            <person name="Gonzalez-Bertolin B."/>
            <person name="Monzon S."/>
            <person name="Zaballos A."/>
            <person name="Jimenez P."/>
            <person name="Dekumyoy P."/>
            <person name="Varona S."/>
            <person name="Cuesta I."/>
            <person name="Sumanam S."/>
            <person name="Adisakwattana P."/>
            <person name="Gasser R.B."/>
            <person name="Hernandez-Gonzalez A."/>
            <person name="Young N.D."/>
            <person name="Perteguer M.J."/>
        </authorList>
    </citation>
    <scope>NUCLEOTIDE SEQUENCE [LARGE SCALE GENOMIC DNA]</scope>
    <source>
        <strain evidence="18">AL3</strain>
        <tissue evidence="18">Liver</tissue>
    </source>
</reference>